<dbReference type="AlphaFoldDB" id="A0AAP3AKQ6"/>
<feature type="domain" description="Outer membrane protein beta-barrel" evidence="1">
    <location>
        <begin position="22"/>
        <end position="201"/>
    </location>
</feature>
<evidence type="ECO:0000259" key="1">
    <source>
        <dbReference type="Pfam" id="PF13568"/>
    </source>
</evidence>
<dbReference type="EMBL" id="JAOZYT010000016">
    <property type="protein sequence ID" value="MCW0523447.1"/>
    <property type="molecule type" value="Genomic_DNA"/>
</dbReference>
<protein>
    <submittedName>
        <fullName evidence="2">Outer membrane beta-barrel protein</fullName>
    </submittedName>
</protein>
<dbReference type="Pfam" id="PF13568">
    <property type="entry name" value="OMP_b-brl_2"/>
    <property type="match status" value="1"/>
</dbReference>
<reference evidence="2" key="1">
    <citation type="submission" date="2022-10" db="EMBL/GenBank/DDBJ databases">
        <title>Sifting through the core-genome to identify putative cross-protective antigens against Riemerella anatipestifer.</title>
        <authorList>
            <person name="Zheng X."/>
            <person name="Zhang W."/>
        </authorList>
    </citation>
    <scope>NUCLEOTIDE SEQUENCE</scope>
    <source>
        <strain evidence="2">ZWRA178</strain>
    </source>
</reference>
<evidence type="ECO:0000313" key="3">
    <source>
        <dbReference type="Proteomes" id="UP001207440"/>
    </source>
</evidence>
<dbReference type="RefSeq" id="WP_064970149.1">
    <property type="nucleotide sequence ID" value="NZ_CP029760.1"/>
</dbReference>
<comment type="caution">
    <text evidence="2">The sequence shown here is derived from an EMBL/GenBank/DDBJ whole genome shotgun (WGS) entry which is preliminary data.</text>
</comment>
<gene>
    <name evidence="2" type="ORF">OKE68_03810</name>
</gene>
<evidence type="ECO:0000313" key="2">
    <source>
        <dbReference type="EMBL" id="MCW0523447.1"/>
    </source>
</evidence>
<sequence length="226" mass="25564">MRLFIILFISCGLKAQYFKQNRTIFAGASLSNIIVNFDDATSLKLVSGKKLGYFIGVTKNYNISDKYFLDARIKLSETGGTIKNSTYFIKTKFPNDLEKYRNALLKISIYQIAIETNIGIQSKYISIYGGLQPSLVVYGIYKENHLQSIERKPSEEGKDIKTNEIRNNINLFNIKAQAGITVNVSKNYFIDMSYHFGLHKVASINAFNNSLNFNQSIIQIGGGVYF</sequence>
<dbReference type="InterPro" id="IPR025665">
    <property type="entry name" value="Beta-barrel_OMP_2"/>
</dbReference>
<proteinExistence type="predicted"/>
<name>A0AAP3AKQ6_RIEAN</name>
<accession>A0AAP3AKQ6</accession>
<organism evidence="2 3">
    <name type="scientific">Riemerella anatipestifer</name>
    <name type="common">Moraxella anatipestifer</name>
    <dbReference type="NCBI Taxonomy" id="34085"/>
    <lineage>
        <taxon>Bacteria</taxon>
        <taxon>Pseudomonadati</taxon>
        <taxon>Bacteroidota</taxon>
        <taxon>Flavobacteriia</taxon>
        <taxon>Flavobacteriales</taxon>
        <taxon>Weeksellaceae</taxon>
        <taxon>Riemerella</taxon>
    </lineage>
</organism>
<dbReference type="Proteomes" id="UP001207440">
    <property type="component" value="Unassembled WGS sequence"/>
</dbReference>